<evidence type="ECO:0000259" key="4">
    <source>
        <dbReference type="PROSITE" id="PS50021"/>
    </source>
</evidence>
<dbReference type="EMBL" id="CAJNOI010002929">
    <property type="protein sequence ID" value="CAF1498176.1"/>
    <property type="molecule type" value="Genomic_DNA"/>
</dbReference>
<keyword evidence="2" id="KW-0009">Actin-binding</keyword>
<dbReference type="EMBL" id="CAJNOM010003265">
    <property type="protein sequence ID" value="CAF1643633.1"/>
    <property type="molecule type" value="Genomic_DNA"/>
</dbReference>
<feature type="domain" description="Calponin-homology (CH)" evidence="4">
    <location>
        <begin position="207"/>
        <end position="312"/>
    </location>
</feature>
<dbReference type="InterPro" id="IPR001715">
    <property type="entry name" value="CH_dom"/>
</dbReference>
<dbReference type="InterPro" id="IPR036872">
    <property type="entry name" value="CH_dom_sf"/>
</dbReference>
<sequence length="611" mass="71760">MPTEMIVDNHDNKFLQEISDQDWIYEKPISVLSLDPADRKVLKVADQRDAIQKKTFTKWINFYLSTRNGLYVDDLFLDLRDGHLLLTLLEIFTNQIIPRERGTSKFHALRNIEQCLQCLKHDHNIRLVNIRPEELVNGNPKLTLGLIWRIILHFQFSDITSFISDDNISINSHQSIPSNLPIQSTLVSNSITIETLVKKILIDQVPSNYRHRLLLWARQQCQYYPGIYVEDFTSSWRNGRAFLAILHRHNPKLIDIQQAYRSSNRENLTRAFNFAEKHYGITKLIDPEDVDSDVPDEKCILLYISHLYKVCSNLPIHPFQEEHNRIQQEGKLSYEYTSLSTELLKWLRIKFDFLNCEIKFQTFEQYQMFKNRLEIIKNTELLKYNQSLQRLRSIDAEFEILQSNGSLQPDIESLNLAWNKLEITINDMENILKKYDKLKLDLDVIEHDITNIEIKSKQTDDHLTENSISELQIKLDQISNHCQTLSLPNEQTRIVLERINQLNLRININSVSSPTITNGFHHIPKEQALSPKIEQLNVIVTEDFRQTRSSLQLMIDDSIQFNIKDLIKELHMIDSILHTLNQLIQQRQIHLSETSLPISNDDLLILYKQHK</sequence>
<dbReference type="Proteomes" id="UP000663832">
    <property type="component" value="Unassembled WGS sequence"/>
</dbReference>
<protein>
    <recommendedName>
        <fullName evidence="4">Calponin-homology (CH) domain-containing protein</fullName>
    </recommendedName>
</protein>
<keyword evidence="1" id="KW-0677">Repeat</keyword>
<accession>A0A816E2Y9</accession>
<dbReference type="SUPFAM" id="SSF47576">
    <property type="entry name" value="Calponin-homology domain, CH-domain"/>
    <property type="match status" value="1"/>
</dbReference>
<evidence type="ECO:0000313" key="5">
    <source>
        <dbReference type="EMBL" id="CAF1498176.1"/>
    </source>
</evidence>
<evidence type="ECO:0000313" key="7">
    <source>
        <dbReference type="Proteomes" id="UP000663832"/>
    </source>
</evidence>
<evidence type="ECO:0000313" key="6">
    <source>
        <dbReference type="EMBL" id="CAF1643633.1"/>
    </source>
</evidence>
<dbReference type="PROSITE" id="PS50021">
    <property type="entry name" value="CH"/>
    <property type="match status" value="2"/>
</dbReference>
<keyword evidence="3" id="KW-0175">Coiled coil</keyword>
<dbReference type="FunFam" id="1.10.418.10:FF:000048">
    <property type="entry name" value="Short stop, isoform B"/>
    <property type="match status" value="1"/>
</dbReference>
<feature type="domain" description="Calponin-homology (CH)" evidence="4">
    <location>
        <begin position="50"/>
        <end position="155"/>
    </location>
</feature>
<dbReference type="PROSITE" id="PS00019">
    <property type="entry name" value="ACTININ_1"/>
    <property type="match status" value="1"/>
</dbReference>
<reference evidence="6" key="1">
    <citation type="submission" date="2021-02" db="EMBL/GenBank/DDBJ databases">
        <authorList>
            <person name="Nowell W R."/>
        </authorList>
    </citation>
    <scope>NUCLEOTIDE SEQUENCE</scope>
</reference>
<dbReference type="InterPro" id="IPR001589">
    <property type="entry name" value="Actinin_actin-bd_CS"/>
</dbReference>
<feature type="non-terminal residue" evidence="6">
    <location>
        <position position="1"/>
    </location>
</feature>
<comment type="caution">
    <text evidence="6">The sequence shown here is derived from an EMBL/GenBank/DDBJ whole genome shotgun (WGS) entry which is preliminary data.</text>
</comment>
<feature type="coiled-coil region" evidence="3">
    <location>
        <begin position="428"/>
        <end position="455"/>
    </location>
</feature>
<proteinExistence type="predicted"/>
<dbReference type="OrthoDB" id="18740at2759"/>
<keyword evidence="7" id="KW-1185">Reference proteome</keyword>
<dbReference type="PANTHER" id="PTHR11915">
    <property type="entry name" value="SPECTRIN/FILAMIN RELATED CYTOSKELETAL PROTEIN"/>
    <property type="match status" value="1"/>
</dbReference>
<evidence type="ECO:0000256" key="1">
    <source>
        <dbReference type="ARBA" id="ARBA00022737"/>
    </source>
</evidence>
<name>A0A816E2Y9_9BILA</name>
<dbReference type="GO" id="GO:0003779">
    <property type="term" value="F:actin binding"/>
    <property type="evidence" value="ECO:0007669"/>
    <property type="project" value="UniProtKB-KW"/>
</dbReference>
<evidence type="ECO:0000256" key="3">
    <source>
        <dbReference type="SAM" id="Coils"/>
    </source>
</evidence>
<dbReference type="SMART" id="SM00033">
    <property type="entry name" value="CH"/>
    <property type="match status" value="2"/>
</dbReference>
<dbReference type="Gene3D" id="1.10.418.10">
    <property type="entry name" value="Calponin-like domain"/>
    <property type="match status" value="2"/>
</dbReference>
<evidence type="ECO:0000256" key="2">
    <source>
        <dbReference type="ARBA" id="ARBA00023203"/>
    </source>
</evidence>
<organism evidence="6 7">
    <name type="scientific">Adineta steineri</name>
    <dbReference type="NCBI Taxonomy" id="433720"/>
    <lineage>
        <taxon>Eukaryota</taxon>
        <taxon>Metazoa</taxon>
        <taxon>Spiralia</taxon>
        <taxon>Gnathifera</taxon>
        <taxon>Rotifera</taxon>
        <taxon>Eurotatoria</taxon>
        <taxon>Bdelloidea</taxon>
        <taxon>Adinetida</taxon>
        <taxon>Adinetidae</taxon>
        <taxon>Adineta</taxon>
    </lineage>
</organism>
<gene>
    <name evidence="5" type="ORF">BJG266_LOCUS43013</name>
    <name evidence="6" type="ORF">QVE165_LOCUS59916</name>
</gene>
<dbReference type="Pfam" id="PF00307">
    <property type="entry name" value="CH"/>
    <property type="match status" value="2"/>
</dbReference>
<dbReference type="Proteomes" id="UP000663877">
    <property type="component" value="Unassembled WGS sequence"/>
</dbReference>
<dbReference type="AlphaFoldDB" id="A0A816E2Y9"/>